<dbReference type="AlphaFoldDB" id="S4WBS5"/>
<evidence type="ECO:0000313" key="1">
    <source>
        <dbReference type="EMBL" id="AGO88213.1"/>
    </source>
</evidence>
<dbReference type="EMBL" id="JX470548">
    <property type="protein sequence ID" value="AGO88213.1"/>
    <property type="molecule type" value="Genomic_DNA"/>
</dbReference>
<proteinExistence type="predicted"/>
<organism evidence="1">
    <name type="scientific">Aggregatibacter actinomycetemcomitans</name>
    <name type="common">Actinobacillus actinomycetemcomitans</name>
    <name type="synonym">Haemophilus actinomycetemcomitans</name>
    <dbReference type="NCBI Taxonomy" id="714"/>
    <lineage>
        <taxon>Bacteria</taxon>
        <taxon>Pseudomonadati</taxon>
        <taxon>Pseudomonadota</taxon>
        <taxon>Gammaproteobacteria</taxon>
        <taxon>Pasteurellales</taxon>
        <taxon>Pasteurellaceae</taxon>
        <taxon>Aggregatibacter</taxon>
    </lineage>
</organism>
<gene>
    <name evidence="1" type="ORF">I23Cspa_0048</name>
</gene>
<reference evidence="1" key="1">
    <citation type="submission" date="2012-08" db="EMBL/GenBank/DDBJ databases">
        <authorList>
            <person name="Sun R."/>
            <person name="Kittichotirat W."/>
            <person name="Wang J."/>
            <person name="Jan M."/>
            <person name="Asikainen S."/>
            <person name="Bumgarner R.E."/>
            <person name="Chen C."/>
        </authorList>
    </citation>
    <scope>NUCLEOTIDE SEQUENCE</scope>
    <source>
        <strain evidence="1">I23C</strain>
    </source>
</reference>
<protein>
    <submittedName>
        <fullName evidence="1">Uncharacterized protein</fullName>
    </submittedName>
</protein>
<name>S4WBS5_AGGAC</name>
<accession>S4WBS5</accession>
<sequence length="39" mass="4805">MRQDKAHFFVFSFLIWDRRRKNSQALFIYSAPLPMLLFI</sequence>